<keyword evidence="1" id="KW-0479">Metal-binding</keyword>
<keyword evidence="2" id="KW-0560">Oxidoreductase</keyword>
<protein>
    <submittedName>
        <fullName evidence="5">Multicopper oxidase domain-containing protein</fullName>
    </submittedName>
</protein>
<keyword evidence="3" id="KW-0186">Copper</keyword>
<dbReference type="EMBL" id="JBHTIS010001466">
    <property type="protein sequence ID" value="MFD1048220.1"/>
    <property type="molecule type" value="Genomic_DNA"/>
</dbReference>
<dbReference type="SUPFAM" id="SSF49503">
    <property type="entry name" value="Cupredoxins"/>
    <property type="match status" value="1"/>
</dbReference>
<feature type="domain" description="Plastocyanin-like" evidence="4">
    <location>
        <begin position="14"/>
        <end position="127"/>
    </location>
</feature>
<gene>
    <name evidence="5" type="ORF">ACFQ1S_23105</name>
</gene>
<comment type="caution">
    <text evidence="5">The sequence shown here is derived from an EMBL/GenBank/DDBJ whole genome shotgun (WGS) entry which is preliminary data.</text>
</comment>
<dbReference type="InterPro" id="IPR045087">
    <property type="entry name" value="Cu-oxidase_fam"/>
</dbReference>
<evidence type="ECO:0000313" key="6">
    <source>
        <dbReference type="Proteomes" id="UP001597045"/>
    </source>
</evidence>
<dbReference type="Pfam" id="PF07732">
    <property type="entry name" value="Cu-oxidase_3"/>
    <property type="match status" value="1"/>
</dbReference>
<organism evidence="5 6">
    <name type="scientific">Kibdelosporangium lantanae</name>
    <dbReference type="NCBI Taxonomy" id="1497396"/>
    <lineage>
        <taxon>Bacteria</taxon>
        <taxon>Bacillati</taxon>
        <taxon>Actinomycetota</taxon>
        <taxon>Actinomycetes</taxon>
        <taxon>Pseudonocardiales</taxon>
        <taxon>Pseudonocardiaceae</taxon>
        <taxon>Kibdelosporangium</taxon>
    </lineage>
</organism>
<name>A0ABW3MGP5_9PSEU</name>
<dbReference type="PANTHER" id="PTHR11709">
    <property type="entry name" value="MULTI-COPPER OXIDASE"/>
    <property type="match status" value="1"/>
</dbReference>
<proteinExistence type="predicted"/>
<evidence type="ECO:0000256" key="2">
    <source>
        <dbReference type="ARBA" id="ARBA00023002"/>
    </source>
</evidence>
<dbReference type="InterPro" id="IPR011707">
    <property type="entry name" value="Cu-oxidase-like_N"/>
</dbReference>
<evidence type="ECO:0000256" key="1">
    <source>
        <dbReference type="ARBA" id="ARBA00022723"/>
    </source>
</evidence>
<evidence type="ECO:0000259" key="4">
    <source>
        <dbReference type="Pfam" id="PF07732"/>
    </source>
</evidence>
<dbReference type="Gene3D" id="2.60.40.420">
    <property type="entry name" value="Cupredoxins - blue copper proteins"/>
    <property type="match status" value="1"/>
</dbReference>
<dbReference type="InterPro" id="IPR008972">
    <property type="entry name" value="Cupredoxin"/>
</dbReference>
<sequence length="163" mass="17855">MDQTPDVRYRLTARTTTLTIDGHRQQALTFDGISPGPELRVRRGQLVEVTLANADIAEGVTIHWHGVRVPNAEDGVAGVTQDAVTPGRTHVYRFRPEQAGTFWYHSHQDSNAQVAKGLFGALVVEPDVPRDSPGTLDVTAMTSTPALFARNARMICNPWPSGR</sequence>
<accession>A0ABW3MGP5</accession>
<dbReference type="PANTHER" id="PTHR11709:SF394">
    <property type="entry name" value="FI03373P-RELATED"/>
    <property type="match status" value="1"/>
</dbReference>
<evidence type="ECO:0000313" key="5">
    <source>
        <dbReference type="EMBL" id="MFD1048220.1"/>
    </source>
</evidence>
<evidence type="ECO:0000256" key="3">
    <source>
        <dbReference type="ARBA" id="ARBA00023008"/>
    </source>
</evidence>
<dbReference type="Proteomes" id="UP001597045">
    <property type="component" value="Unassembled WGS sequence"/>
</dbReference>
<keyword evidence="6" id="KW-1185">Reference proteome</keyword>
<reference evidence="6" key="1">
    <citation type="journal article" date="2019" name="Int. J. Syst. Evol. Microbiol.">
        <title>The Global Catalogue of Microorganisms (GCM) 10K type strain sequencing project: providing services to taxonomists for standard genome sequencing and annotation.</title>
        <authorList>
            <consortium name="The Broad Institute Genomics Platform"/>
            <consortium name="The Broad Institute Genome Sequencing Center for Infectious Disease"/>
            <person name="Wu L."/>
            <person name="Ma J."/>
        </authorList>
    </citation>
    <scope>NUCLEOTIDE SEQUENCE [LARGE SCALE GENOMIC DNA]</scope>
    <source>
        <strain evidence="6">JCM 31486</strain>
    </source>
</reference>